<protein>
    <submittedName>
        <fullName evidence="2">Putative C-type lectin domain family 4 member G</fullName>
    </submittedName>
</protein>
<evidence type="ECO:0000313" key="3">
    <source>
        <dbReference type="Proteomes" id="UP000283509"/>
    </source>
</evidence>
<dbReference type="CDD" id="cd00037">
    <property type="entry name" value="CLECT"/>
    <property type="match status" value="1"/>
</dbReference>
<reference evidence="2 3" key="2">
    <citation type="submission" date="2019-01" db="EMBL/GenBank/DDBJ databases">
        <title>The decoding of complex shrimp genome reveals the adaptation for benthos swimmer, frequently molting mechanism and breeding impact on genome.</title>
        <authorList>
            <person name="Sun Y."/>
            <person name="Gao Y."/>
            <person name="Yu Y."/>
        </authorList>
    </citation>
    <scope>NUCLEOTIDE SEQUENCE [LARGE SCALE GENOMIC DNA]</scope>
    <source>
        <tissue evidence="2">Muscle</tissue>
    </source>
</reference>
<feature type="domain" description="C-type lectin" evidence="1">
    <location>
        <begin position="34"/>
        <end position="139"/>
    </location>
</feature>
<sequence>MRLTERPVLLDGLLSPPACSSPFAAIPMLEDLGCLYRSPTARNWNASREDCYRYGADLFVASTPEQFHVLKNHYYTANLRNVKWVGVIARNWLDGRLAVDVWNSGEPNGANDGTMCGVMVPSYLMDDRPCSNSYEYVCQANQTTT</sequence>
<dbReference type="InterPro" id="IPR016187">
    <property type="entry name" value="CTDL_fold"/>
</dbReference>
<dbReference type="InterPro" id="IPR001304">
    <property type="entry name" value="C-type_lectin-like"/>
</dbReference>
<accession>A0A3R7PH48</accession>
<dbReference type="EMBL" id="QCYY01002278">
    <property type="protein sequence ID" value="ROT71582.1"/>
    <property type="molecule type" value="Genomic_DNA"/>
</dbReference>
<dbReference type="InterPro" id="IPR016186">
    <property type="entry name" value="C-type_lectin-like/link_sf"/>
</dbReference>
<name>A0A3R7PH48_PENVA</name>
<dbReference type="GO" id="GO:0030246">
    <property type="term" value="F:carbohydrate binding"/>
    <property type="evidence" value="ECO:0007669"/>
    <property type="project" value="UniProtKB-KW"/>
</dbReference>
<dbReference type="SUPFAM" id="SSF56436">
    <property type="entry name" value="C-type lectin-like"/>
    <property type="match status" value="1"/>
</dbReference>
<dbReference type="OrthoDB" id="6381258at2759"/>
<dbReference type="PROSITE" id="PS50041">
    <property type="entry name" value="C_TYPE_LECTIN_2"/>
    <property type="match status" value="1"/>
</dbReference>
<keyword evidence="3" id="KW-1185">Reference proteome</keyword>
<dbReference type="Proteomes" id="UP000283509">
    <property type="component" value="Unassembled WGS sequence"/>
</dbReference>
<evidence type="ECO:0000259" key="1">
    <source>
        <dbReference type="PROSITE" id="PS50041"/>
    </source>
</evidence>
<reference evidence="2 3" key="1">
    <citation type="submission" date="2018-04" db="EMBL/GenBank/DDBJ databases">
        <authorList>
            <person name="Zhang X."/>
            <person name="Yuan J."/>
            <person name="Li F."/>
            <person name="Xiang J."/>
        </authorList>
    </citation>
    <scope>NUCLEOTIDE SEQUENCE [LARGE SCALE GENOMIC DNA]</scope>
    <source>
        <tissue evidence="2">Muscle</tissue>
    </source>
</reference>
<dbReference type="AlphaFoldDB" id="A0A3R7PH48"/>
<comment type="caution">
    <text evidence="2">The sequence shown here is derived from an EMBL/GenBank/DDBJ whole genome shotgun (WGS) entry which is preliminary data.</text>
</comment>
<dbReference type="SMART" id="SM00034">
    <property type="entry name" value="CLECT"/>
    <property type="match status" value="1"/>
</dbReference>
<evidence type="ECO:0000313" key="2">
    <source>
        <dbReference type="EMBL" id="ROT71582.1"/>
    </source>
</evidence>
<dbReference type="Gene3D" id="3.10.100.10">
    <property type="entry name" value="Mannose-Binding Protein A, subunit A"/>
    <property type="match status" value="1"/>
</dbReference>
<proteinExistence type="predicted"/>
<gene>
    <name evidence="2" type="ORF">C7M84_010098</name>
</gene>
<keyword evidence="2" id="KW-0430">Lectin</keyword>
<organism evidence="2 3">
    <name type="scientific">Penaeus vannamei</name>
    <name type="common">Whiteleg shrimp</name>
    <name type="synonym">Litopenaeus vannamei</name>
    <dbReference type="NCBI Taxonomy" id="6689"/>
    <lineage>
        <taxon>Eukaryota</taxon>
        <taxon>Metazoa</taxon>
        <taxon>Ecdysozoa</taxon>
        <taxon>Arthropoda</taxon>
        <taxon>Crustacea</taxon>
        <taxon>Multicrustacea</taxon>
        <taxon>Malacostraca</taxon>
        <taxon>Eumalacostraca</taxon>
        <taxon>Eucarida</taxon>
        <taxon>Decapoda</taxon>
        <taxon>Dendrobranchiata</taxon>
        <taxon>Penaeoidea</taxon>
        <taxon>Penaeidae</taxon>
        <taxon>Penaeus</taxon>
    </lineage>
</organism>
<dbReference type="Pfam" id="PF00059">
    <property type="entry name" value="Lectin_C"/>
    <property type="match status" value="1"/>
</dbReference>